<sequence length="481" mass="51792">MGRRGRGTGRRRFVKRIAALAKAEEYVAGGGFTADLATLVRRRSVSQDASFDAELSAYLREDMEPRLRALGFDTLLHENPKPGGGPILTASRIEADDLPTVLIYGHGDVCMPQEDKWRDGLSPFDLVAEGERLYGRGTADNKGQHLVNLKALEFCLAARGRLGFNVKILLETSEETGSRGLKAFAEGHRDLLAADVLIGSDGPRLAADTPTMFMGSRGGLSFDLVADFREGVHHSGNFGGLLADPAIVLAHALATITDARGQIQVPEWRPTSLTPAVRAALGDLPVATTGAAIDADWGEDGLTPAERVFGWNSFAVLAMTSGVPEAPQNAIAGRATARCQLRYVVGTDRDDILPALRRHLDRNGFERIAVHSARDDEFVATRFDLGHPWVAFVARSVETATGKRPHMLPNLGGSIPNDVFADTLSLPTVWLPHSYAGCCQHGPNEHMLLPVAREGLEMMIGLFFDIGDGDGLPGLKPRGGR</sequence>
<comment type="caution">
    <text evidence="4">The sequence shown here is derived from an EMBL/GenBank/DDBJ whole genome shotgun (WGS) entry which is preliminary data.</text>
</comment>
<protein>
    <submittedName>
        <fullName evidence="4">M20 family metallopeptidase</fullName>
    </submittedName>
</protein>
<evidence type="ECO:0000256" key="2">
    <source>
        <dbReference type="ARBA" id="ARBA00022723"/>
    </source>
</evidence>
<reference evidence="4 5" key="1">
    <citation type="submission" date="2021-03" db="EMBL/GenBank/DDBJ databases">
        <title>Whole genome sequence of Jiella sp. MQZ13P-4.</title>
        <authorList>
            <person name="Tuo L."/>
        </authorList>
    </citation>
    <scope>NUCLEOTIDE SEQUENCE [LARGE SCALE GENOMIC DNA]</scope>
    <source>
        <strain evidence="4 5">MQZ13P-4</strain>
    </source>
</reference>
<accession>A0ABS3J7P2</accession>
<evidence type="ECO:0000313" key="5">
    <source>
        <dbReference type="Proteomes" id="UP000664288"/>
    </source>
</evidence>
<keyword evidence="5" id="KW-1185">Reference proteome</keyword>
<dbReference type="NCBIfam" id="NF005478">
    <property type="entry name" value="PRK07079.1"/>
    <property type="match status" value="1"/>
</dbReference>
<keyword evidence="2" id="KW-0479">Metal-binding</keyword>
<evidence type="ECO:0000256" key="3">
    <source>
        <dbReference type="ARBA" id="ARBA00022801"/>
    </source>
</evidence>
<dbReference type="InterPro" id="IPR051458">
    <property type="entry name" value="Cyt/Met_Dipeptidase"/>
</dbReference>
<dbReference type="Proteomes" id="UP000664288">
    <property type="component" value="Unassembled WGS sequence"/>
</dbReference>
<gene>
    <name evidence="4" type="ORF">J1C47_15195</name>
</gene>
<evidence type="ECO:0000256" key="1">
    <source>
        <dbReference type="ARBA" id="ARBA00022670"/>
    </source>
</evidence>
<organism evidence="4 5">
    <name type="scientific">Jiella sonneratiae</name>
    <dbReference type="NCBI Taxonomy" id="2816856"/>
    <lineage>
        <taxon>Bacteria</taxon>
        <taxon>Pseudomonadati</taxon>
        <taxon>Pseudomonadota</taxon>
        <taxon>Alphaproteobacteria</taxon>
        <taxon>Hyphomicrobiales</taxon>
        <taxon>Aurantimonadaceae</taxon>
        <taxon>Jiella</taxon>
    </lineage>
</organism>
<proteinExistence type="predicted"/>
<dbReference type="Gene3D" id="3.30.70.360">
    <property type="match status" value="1"/>
</dbReference>
<dbReference type="Pfam" id="PF01546">
    <property type="entry name" value="Peptidase_M20"/>
    <property type="match status" value="1"/>
</dbReference>
<dbReference type="Gene3D" id="3.40.630.10">
    <property type="entry name" value="Zn peptidases"/>
    <property type="match status" value="1"/>
</dbReference>
<name>A0ABS3J7P2_9HYPH</name>
<keyword evidence="3" id="KW-0378">Hydrolase</keyword>
<dbReference type="EMBL" id="JAFMPY010000017">
    <property type="protein sequence ID" value="MBO0904988.1"/>
    <property type="molecule type" value="Genomic_DNA"/>
</dbReference>
<dbReference type="PANTHER" id="PTHR43270">
    <property type="entry name" value="BETA-ALA-HIS DIPEPTIDASE"/>
    <property type="match status" value="1"/>
</dbReference>
<dbReference type="SUPFAM" id="SSF53187">
    <property type="entry name" value="Zn-dependent exopeptidases"/>
    <property type="match status" value="1"/>
</dbReference>
<evidence type="ECO:0000313" key="4">
    <source>
        <dbReference type="EMBL" id="MBO0904988.1"/>
    </source>
</evidence>
<keyword evidence="1" id="KW-0645">Protease</keyword>
<dbReference type="InterPro" id="IPR002933">
    <property type="entry name" value="Peptidase_M20"/>
</dbReference>
<dbReference type="PANTHER" id="PTHR43270:SF12">
    <property type="entry name" value="SUCCINYL-DIAMINOPIMELATE DESUCCINYLASE"/>
    <property type="match status" value="1"/>
</dbReference>